<evidence type="ECO:0000313" key="2">
    <source>
        <dbReference type="EMBL" id="AVO36833.1"/>
    </source>
</evidence>
<name>A0A2S0MMC2_9RHOB</name>
<evidence type="ECO:0000313" key="3">
    <source>
        <dbReference type="Proteomes" id="UP000237655"/>
    </source>
</evidence>
<dbReference type="AlphaFoldDB" id="A0A2S0MMC2"/>
<reference evidence="3" key="1">
    <citation type="submission" date="2018-03" db="EMBL/GenBank/DDBJ databases">
        <title>Genomic analysis of the strain SH-1 isolated from shrimp intestine.</title>
        <authorList>
            <person name="Kim Y.-S."/>
            <person name="Kim S.-E."/>
            <person name="Kim K.-H."/>
        </authorList>
    </citation>
    <scope>NUCLEOTIDE SEQUENCE [LARGE SCALE GENOMIC DNA]</scope>
    <source>
        <strain evidence="3">SH-1</strain>
    </source>
</reference>
<keyword evidence="1" id="KW-0732">Signal</keyword>
<evidence type="ECO:0000256" key="1">
    <source>
        <dbReference type="SAM" id="SignalP"/>
    </source>
</evidence>
<dbReference type="PIRSF" id="PIRSF013171">
    <property type="entry name" value="Pur_nuclsid_perm"/>
    <property type="match status" value="1"/>
</dbReference>
<accession>A0A2S0MMC2</accession>
<dbReference type="Pfam" id="PF06516">
    <property type="entry name" value="NUP"/>
    <property type="match status" value="1"/>
</dbReference>
<dbReference type="PANTHER" id="PTHR38643:SF1">
    <property type="entry name" value="PURINE NUCLEOSIDE PERMEASE C285.05-RELATED"/>
    <property type="match status" value="1"/>
</dbReference>
<gene>
    <name evidence="2" type="ORF">C6Y53_03420</name>
</gene>
<sequence>MKGSEMALKSVAVAALASALPLAAMAQDVPAPKVLVITMFGGETKPWLENRSLSQEIAIPGLPESAPALSCDDDLCVMTTTMGFGNAASSVAAVALSDRVDLRQSYVLIAGIAGVDPEHGTLGSAHWARYAVDGGLRHQIDPREIPQGWDTGALTLGTSEPGAEGGWTAGTEMFALNPDLAQQALKLTEATELADSDRAAEYRAQYTEAAAQAAPAVSLCDTVSADTYWHGRIIAQEMESRVAALTDGKGVYCTSQMEDNATLTALQRAARAGRVDFDRIAVLRTASNFDRQADGQGAADSLGADSGGFGPATENAFRVGNGLAQAIIENWDSWKDGVPATE</sequence>
<dbReference type="GO" id="GO:0055085">
    <property type="term" value="P:transmembrane transport"/>
    <property type="evidence" value="ECO:0007669"/>
    <property type="project" value="InterPro"/>
</dbReference>
<protein>
    <submittedName>
        <fullName evidence="2">Purine nucleoside permease</fullName>
    </submittedName>
</protein>
<keyword evidence="3" id="KW-1185">Reference proteome</keyword>
<feature type="signal peptide" evidence="1">
    <location>
        <begin position="1"/>
        <end position="26"/>
    </location>
</feature>
<organism evidence="2 3">
    <name type="scientific">Pukyongiella litopenaei</name>
    <dbReference type="NCBI Taxonomy" id="2605946"/>
    <lineage>
        <taxon>Bacteria</taxon>
        <taxon>Pseudomonadati</taxon>
        <taxon>Pseudomonadota</taxon>
        <taxon>Alphaproteobacteria</taxon>
        <taxon>Rhodobacterales</taxon>
        <taxon>Paracoccaceae</taxon>
        <taxon>Pukyongiella</taxon>
    </lineage>
</organism>
<dbReference type="KEGG" id="thas:C6Y53_03420"/>
<dbReference type="PANTHER" id="PTHR38643">
    <property type="entry name" value="PURINE NUCLEOSIDE PERMEASE C285.05-RELATED"/>
    <property type="match status" value="1"/>
</dbReference>
<feature type="chain" id="PRO_5015677343" evidence="1">
    <location>
        <begin position="27"/>
        <end position="342"/>
    </location>
</feature>
<proteinExistence type="predicted"/>
<dbReference type="EMBL" id="CP027665">
    <property type="protein sequence ID" value="AVO36833.1"/>
    <property type="molecule type" value="Genomic_DNA"/>
</dbReference>
<dbReference type="Proteomes" id="UP000237655">
    <property type="component" value="Chromosome"/>
</dbReference>
<dbReference type="InterPro" id="IPR009486">
    <property type="entry name" value="Pur_nuclsid_perm"/>
</dbReference>